<dbReference type="GeneID" id="101900013"/>
<evidence type="ECO:0000313" key="7">
    <source>
        <dbReference type="RefSeq" id="XP_058974234.1"/>
    </source>
</evidence>
<gene>
    <name evidence="4" type="primary">101900013</name>
    <name evidence="6" type="synonym">LOC101900013</name>
    <name evidence="7" type="synonym">LOC131800664</name>
</gene>
<dbReference type="SUPFAM" id="SSF54236">
    <property type="entry name" value="Ubiquitin-like"/>
    <property type="match status" value="1"/>
</dbReference>
<dbReference type="InterPro" id="IPR019954">
    <property type="entry name" value="Ubiquitin_CS"/>
</dbReference>
<keyword evidence="2" id="KW-0963">Cytoplasm</keyword>
<name>A0A1I8MN06_MUSDO</name>
<accession>A0A1I8MN06</accession>
<dbReference type="PRINTS" id="PR00348">
    <property type="entry name" value="UBIQUITIN"/>
</dbReference>
<dbReference type="InterPro" id="IPR019956">
    <property type="entry name" value="Ubiquitin_dom"/>
</dbReference>
<dbReference type="GO" id="GO:0071816">
    <property type="term" value="P:tail-anchored membrane protein insertion into ER membrane"/>
    <property type="evidence" value="ECO:0007669"/>
    <property type="project" value="TreeGrafter"/>
</dbReference>
<dbReference type="EnsemblMetazoa" id="MDOA006677-RA">
    <property type="protein sequence ID" value="MDOA006677-PA"/>
    <property type="gene ID" value="MDOA006677"/>
</dbReference>
<dbReference type="VEuPathDB" id="VectorBase:MDOMA2_017935"/>
<dbReference type="PROSITE" id="PS00299">
    <property type="entry name" value="UBIQUITIN_1"/>
    <property type="match status" value="1"/>
</dbReference>
<dbReference type="STRING" id="7370.A0A1I8MN06"/>
<evidence type="ECO:0000256" key="1">
    <source>
        <dbReference type="ARBA" id="ARBA00004514"/>
    </source>
</evidence>
<dbReference type="OrthoDB" id="417450at2759"/>
<reference evidence="6" key="2">
    <citation type="submission" date="2025-04" db="UniProtKB">
        <authorList>
            <consortium name="RefSeq"/>
        </authorList>
    </citation>
    <scope>IDENTIFICATION</scope>
    <source>
        <strain evidence="6 7">Aabys</strain>
        <tissue evidence="7">Whole body</tissue>
    </source>
</reference>
<dbReference type="InterPro" id="IPR000626">
    <property type="entry name" value="Ubiquitin-like_dom"/>
</dbReference>
<dbReference type="InterPro" id="IPR047154">
    <property type="entry name" value="UBL4A-like"/>
</dbReference>
<dbReference type="GO" id="GO:0071818">
    <property type="term" value="C:BAT3 complex"/>
    <property type="evidence" value="ECO:0007669"/>
    <property type="project" value="TreeGrafter"/>
</dbReference>
<dbReference type="AlphaFoldDB" id="A0A1I8MN06"/>
<dbReference type="PANTHER" id="PTHR46555:SF1">
    <property type="entry name" value="UBIQUITIN-LIKE PROTEIN 4A"/>
    <property type="match status" value="1"/>
</dbReference>
<sequence>MQITIKVLKGQDCNLEVTPSTTIYQVKQEIEERLGIPLGSQKILILGRTLNDDQTIASYPNIKEGTKLNLIVVKQDIKDIIHRSFRKYYNETQSAALTKEFMLDFEKKLKGFSLDDIERLASEHTV</sequence>
<comment type="subcellular location">
    <subcellularLocation>
        <location evidence="1">Cytoplasm</location>
        <location evidence="1">Cytosol</location>
    </subcellularLocation>
</comment>
<keyword evidence="5" id="KW-1185">Reference proteome</keyword>
<dbReference type="Gene3D" id="3.10.20.90">
    <property type="entry name" value="Phosphatidylinositol 3-kinase Catalytic Subunit, Chain A, domain 1"/>
    <property type="match status" value="1"/>
</dbReference>
<evidence type="ECO:0000313" key="5">
    <source>
        <dbReference type="Proteomes" id="UP001652621"/>
    </source>
</evidence>
<dbReference type="VEuPathDB" id="VectorBase:MDOMA2_003635"/>
<feature type="domain" description="Ubiquitin-like" evidence="3">
    <location>
        <begin position="1"/>
        <end position="59"/>
    </location>
</feature>
<evidence type="ECO:0000313" key="4">
    <source>
        <dbReference type="EnsemblMetazoa" id="MDOA006677-PA"/>
    </source>
</evidence>
<dbReference type="PANTHER" id="PTHR46555">
    <property type="entry name" value="UBIQUITIN-LIKE PROTEIN 4A"/>
    <property type="match status" value="1"/>
</dbReference>
<evidence type="ECO:0000313" key="6">
    <source>
        <dbReference type="RefSeq" id="XP_005178535.1"/>
    </source>
</evidence>
<organism evidence="4">
    <name type="scientific">Musca domestica</name>
    <name type="common">House fly</name>
    <dbReference type="NCBI Taxonomy" id="7370"/>
    <lineage>
        <taxon>Eukaryota</taxon>
        <taxon>Metazoa</taxon>
        <taxon>Ecdysozoa</taxon>
        <taxon>Arthropoda</taxon>
        <taxon>Hexapoda</taxon>
        <taxon>Insecta</taxon>
        <taxon>Pterygota</taxon>
        <taxon>Neoptera</taxon>
        <taxon>Endopterygota</taxon>
        <taxon>Diptera</taxon>
        <taxon>Brachycera</taxon>
        <taxon>Muscomorpha</taxon>
        <taxon>Muscoidea</taxon>
        <taxon>Muscidae</taxon>
        <taxon>Musca</taxon>
    </lineage>
</organism>
<protein>
    <submittedName>
        <fullName evidence="6 7">Ubiquitin</fullName>
    </submittedName>
</protein>
<dbReference type="KEGG" id="mde:101900013"/>
<dbReference type="SMART" id="SM00213">
    <property type="entry name" value="UBQ"/>
    <property type="match status" value="1"/>
</dbReference>
<dbReference type="Proteomes" id="UP001652621">
    <property type="component" value="Unplaced"/>
</dbReference>
<dbReference type="GO" id="GO:0051087">
    <property type="term" value="F:protein-folding chaperone binding"/>
    <property type="evidence" value="ECO:0007669"/>
    <property type="project" value="TreeGrafter"/>
</dbReference>
<dbReference type="PROSITE" id="PS50053">
    <property type="entry name" value="UBIQUITIN_2"/>
    <property type="match status" value="1"/>
</dbReference>
<dbReference type="Pfam" id="PF00240">
    <property type="entry name" value="ubiquitin"/>
    <property type="match status" value="1"/>
</dbReference>
<dbReference type="VEuPathDB" id="VectorBase:MDOA006677"/>
<evidence type="ECO:0000256" key="2">
    <source>
        <dbReference type="ARBA" id="ARBA00022490"/>
    </source>
</evidence>
<dbReference type="GO" id="GO:0006620">
    <property type="term" value="P:post-translational protein targeting to endoplasmic reticulum membrane"/>
    <property type="evidence" value="ECO:0007669"/>
    <property type="project" value="InterPro"/>
</dbReference>
<dbReference type="InterPro" id="IPR029071">
    <property type="entry name" value="Ubiquitin-like_domsf"/>
</dbReference>
<dbReference type="RefSeq" id="XP_005178535.1">
    <property type="nucleotide sequence ID" value="XM_005178478.3"/>
</dbReference>
<proteinExistence type="predicted"/>
<evidence type="ECO:0000259" key="3">
    <source>
        <dbReference type="PROSITE" id="PS50053"/>
    </source>
</evidence>
<reference evidence="4" key="1">
    <citation type="submission" date="2020-05" db="UniProtKB">
        <authorList>
            <consortium name="EnsemblMetazoa"/>
        </authorList>
    </citation>
    <scope>IDENTIFICATION</scope>
    <source>
        <strain evidence="4">Aabys</strain>
    </source>
</reference>
<dbReference type="RefSeq" id="XP_058974234.1">
    <property type="nucleotide sequence ID" value="XM_059118251.1"/>
</dbReference>
<dbReference type="eggNOG" id="KOG0001">
    <property type="taxonomic scope" value="Eukaryota"/>
</dbReference>